<dbReference type="PANTHER" id="PTHR11264">
    <property type="entry name" value="URACIL-DNA GLYCOSYLASE"/>
    <property type="match status" value="1"/>
</dbReference>
<dbReference type="Gene3D" id="3.40.470.10">
    <property type="entry name" value="Uracil-DNA glycosylase-like domain"/>
    <property type="match status" value="1"/>
</dbReference>
<evidence type="ECO:0000256" key="9">
    <source>
        <dbReference type="HAMAP-Rule" id="MF_00148"/>
    </source>
</evidence>
<dbReference type="SMART" id="SM00987">
    <property type="entry name" value="UreE_C"/>
    <property type="match status" value="1"/>
</dbReference>
<keyword evidence="9" id="KW-0963">Cytoplasm</keyword>
<evidence type="ECO:0000313" key="14">
    <source>
        <dbReference type="Proteomes" id="UP000675431"/>
    </source>
</evidence>
<comment type="caution">
    <text evidence="13">The sequence shown here is derived from an EMBL/GenBank/DDBJ whole genome shotgun (WGS) entry which is preliminary data.</text>
</comment>
<dbReference type="Proteomes" id="UP000675431">
    <property type="component" value="Unassembled WGS sequence"/>
</dbReference>
<evidence type="ECO:0000256" key="3">
    <source>
        <dbReference type="ARBA" id="ARBA00008184"/>
    </source>
</evidence>
<dbReference type="RefSeq" id="WP_212368109.1">
    <property type="nucleotide sequence ID" value="NZ_JAGSIE010000009.1"/>
</dbReference>
<dbReference type="InterPro" id="IPR036895">
    <property type="entry name" value="Uracil-DNA_glycosylase-like_sf"/>
</dbReference>
<evidence type="ECO:0000256" key="10">
    <source>
        <dbReference type="PROSITE-ProRule" id="PRU10072"/>
    </source>
</evidence>
<comment type="catalytic activity">
    <reaction evidence="1 9 11">
        <text>Hydrolyzes single-stranded DNA or mismatched double-stranded DNA and polynucleotides, releasing free uracil.</text>
        <dbReference type="EC" id="3.2.2.27"/>
    </reaction>
</comment>
<evidence type="ECO:0000256" key="8">
    <source>
        <dbReference type="ARBA" id="ARBA00023204"/>
    </source>
</evidence>
<accession>A0A941CVZ7</accession>
<dbReference type="SMART" id="SM00986">
    <property type="entry name" value="UDG"/>
    <property type="match status" value="1"/>
</dbReference>
<evidence type="ECO:0000256" key="1">
    <source>
        <dbReference type="ARBA" id="ARBA00001400"/>
    </source>
</evidence>
<dbReference type="EC" id="3.2.2.27" evidence="4 9"/>
<keyword evidence="13" id="KW-0326">Glycosidase</keyword>
<evidence type="ECO:0000256" key="4">
    <source>
        <dbReference type="ARBA" id="ARBA00012030"/>
    </source>
</evidence>
<dbReference type="FunFam" id="3.40.470.10:FF:000001">
    <property type="entry name" value="Uracil-DNA glycosylase"/>
    <property type="match status" value="1"/>
</dbReference>
<keyword evidence="14" id="KW-1185">Reference proteome</keyword>
<evidence type="ECO:0000256" key="6">
    <source>
        <dbReference type="ARBA" id="ARBA00022763"/>
    </source>
</evidence>
<evidence type="ECO:0000313" key="13">
    <source>
        <dbReference type="EMBL" id="MBR7553200.1"/>
    </source>
</evidence>
<dbReference type="InterPro" id="IPR018085">
    <property type="entry name" value="Ura-DNA_Glyclase_AS"/>
</dbReference>
<organism evidence="13 14">
    <name type="scientific">Allobacillus saliphilus</name>
    <dbReference type="NCBI Taxonomy" id="2912308"/>
    <lineage>
        <taxon>Bacteria</taxon>
        <taxon>Bacillati</taxon>
        <taxon>Bacillota</taxon>
        <taxon>Bacilli</taxon>
        <taxon>Bacillales</taxon>
        <taxon>Bacillaceae</taxon>
        <taxon>Allobacillus</taxon>
    </lineage>
</organism>
<keyword evidence="6 9" id="KW-0227">DNA damage</keyword>
<dbReference type="NCBIfam" id="NF003588">
    <property type="entry name" value="PRK05254.1-1"/>
    <property type="match status" value="1"/>
</dbReference>
<protein>
    <recommendedName>
        <fullName evidence="5 9">Uracil-DNA glycosylase</fullName>
        <shortName evidence="9">UDG</shortName>
        <ecNumber evidence="4 9">3.2.2.27</ecNumber>
    </recommendedName>
</protein>
<dbReference type="InterPro" id="IPR005122">
    <property type="entry name" value="Uracil-DNA_glycosylase-like"/>
</dbReference>
<keyword evidence="7 9" id="KW-0378">Hydrolase</keyword>
<reference evidence="13 14" key="1">
    <citation type="submission" date="2021-04" db="EMBL/GenBank/DDBJ databases">
        <title>Allobacillus sp. nov. SKP8-2 isolated from shrimp paste.</title>
        <authorList>
            <person name="Tanasupawat S."/>
            <person name="Yiamsombat S."/>
            <person name="Kanchanasin P."/>
            <person name="Kuncharoen N."/>
        </authorList>
    </citation>
    <scope>NUCLEOTIDE SEQUENCE [LARGE SCALE GENOMIC DNA]</scope>
    <source>
        <strain evidence="13 14">SKP8-2</strain>
    </source>
</reference>
<comment type="similarity">
    <text evidence="3 9 11">Belongs to the uracil-DNA glycosylase (UDG) superfamily. UNG family.</text>
</comment>
<dbReference type="AlphaFoldDB" id="A0A941CVZ7"/>
<dbReference type="Pfam" id="PF03167">
    <property type="entry name" value="UDG"/>
    <property type="match status" value="1"/>
</dbReference>
<dbReference type="GO" id="GO:0004844">
    <property type="term" value="F:uracil DNA N-glycosylase activity"/>
    <property type="evidence" value="ECO:0007669"/>
    <property type="project" value="UniProtKB-UniRule"/>
</dbReference>
<evidence type="ECO:0000259" key="12">
    <source>
        <dbReference type="SMART" id="SM00986"/>
    </source>
</evidence>
<dbReference type="SUPFAM" id="SSF52141">
    <property type="entry name" value="Uracil-DNA glycosylase-like"/>
    <property type="match status" value="1"/>
</dbReference>
<comment type="function">
    <text evidence="2 9 11">Excises uracil residues from the DNA which can arise as a result of misincorporation of dUMP residues by DNA polymerase or due to deamination of cytosine.</text>
</comment>
<evidence type="ECO:0000256" key="11">
    <source>
        <dbReference type="RuleBase" id="RU003780"/>
    </source>
</evidence>
<dbReference type="GO" id="GO:0005737">
    <property type="term" value="C:cytoplasm"/>
    <property type="evidence" value="ECO:0007669"/>
    <property type="project" value="UniProtKB-SubCell"/>
</dbReference>
<dbReference type="PROSITE" id="PS00130">
    <property type="entry name" value="U_DNA_GLYCOSYLASE"/>
    <property type="match status" value="1"/>
</dbReference>
<gene>
    <name evidence="9" type="primary">ung</name>
    <name evidence="13" type="ORF">KC820_03425</name>
</gene>
<dbReference type="CDD" id="cd10027">
    <property type="entry name" value="UDG-F1-like"/>
    <property type="match status" value="1"/>
</dbReference>
<keyword evidence="8 9" id="KW-0234">DNA repair</keyword>
<dbReference type="GO" id="GO:0097510">
    <property type="term" value="P:base-excision repair, AP site formation via deaminated base removal"/>
    <property type="evidence" value="ECO:0007669"/>
    <property type="project" value="TreeGrafter"/>
</dbReference>
<feature type="active site" description="Proton acceptor" evidence="9 10">
    <location>
        <position position="63"/>
    </location>
</feature>
<dbReference type="NCBIfam" id="NF003589">
    <property type="entry name" value="PRK05254.1-2"/>
    <property type="match status" value="1"/>
</dbReference>
<dbReference type="EMBL" id="JAGSIE010000009">
    <property type="protein sequence ID" value="MBR7553200.1"/>
    <property type="molecule type" value="Genomic_DNA"/>
</dbReference>
<proteinExistence type="inferred from homology"/>
<evidence type="ECO:0000256" key="5">
    <source>
        <dbReference type="ARBA" id="ARBA00018429"/>
    </source>
</evidence>
<dbReference type="NCBIfam" id="TIGR00628">
    <property type="entry name" value="ung"/>
    <property type="match status" value="1"/>
</dbReference>
<feature type="domain" description="Uracil-DNA glycosylase-like" evidence="12">
    <location>
        <begin position="48"/>
        <end position="208"/>
    </location>
</feature>
<dbReference type="NCBIfam" id="NF003591">
    <property type="entry name" value="PRK05254.1-4"/>
    <property type="match status" value="1"/>
</dbReference>
<evidence type="ECO:0000256" key="2">
    <source>
        <dbReference type="ARBA" id="ARBA00002631"/>
    </source>
</evidence>
<name>A0A941CVZ7_9BACI</name>
<sequence length="221" mass="25403">MHITTDWNEHLAHEFNKSYFQQLIQEVQHAYEKESVFPAKEDLFRAFNETSFEQTKVVIIGQDPYHGVNQANGLSFSVAKGQPIPPSLRNIFKELSDDMQIAEPTHGDLTSWANQGVLLLNSVLTVRNGEAFSHRHLGWEQFTDHVIEEISMHKENVVFILWGKHALKKGQTINPFKHLVIHSAHPSPLSAYRGFFGSKPFSKTNQYLIEKNKNPIDWRLS</sequence>
<comment type="subcellular location">
    <subcellularLocation>
        <location evidence="9">Cytoplasm</location>
    </subcellularLocation>
</comment>
<dbReference type="PANTHER" id="PTHR11264:SF0">
    <property type="entry name" value="URACIL-DNA GLYCOSYLASE"/>
    <property type="match status" value="1"/>
</dbReference>
<evidence type="ECO:0000256" key="7">
    <source>
        <dbReference type="ARBA" id="ARBA00022801"/>
    </source>
</evidence>
<dbReference type="HAMAP" id="MF_00148">
    <property type="entry name" value="UDG"/>
    <property type="match status" value="1"/>
</dbReference>
<dbReference type="InterPro" id="IPR002043">
    <property type="entry name" value="UDG_fam1"/>
</dbReference>
<dbReference type="NCBIfam" id="NF003592">
    <property type="entry name" value="PRK05254.1-5"/>
    <property type="match status" value="1"/>
</dbReference>